<reference evidence="3" key="1">
    <citation type="submission" date="2020-02" db="EMBL/GenBank/DDBJ databases">
        <authorList>
            <person name="Meier V. D."/>
        </authorList>
    </citation>
    <scope>NUCLEOTIDE SEQUENCE</scope>
    <source>
        <strain evidence="3">AVDCRST_MAG81</strain>
    </source>
</reference>
<name>A0A6J4VSQ2_9CYAN</name>
<protein>
    <submittedName>
        <fullName evidence="3">Transposase</fullName>
    </submittedName>
</protein>
<dbReference type="PANTHER" id="PTHR35528">
    <property type="entry name" value="BLL1675 PROTEIN"/>
    <property type="match status" value="1"/>
</dbReference>
<sequence length="121" mass="13942">MQSRRDKGAAKKFFRKLLKTQGFTPRVIITDKLKSYGAAKQEILKGVEHRQHKGLNNRAENSHQPTRLRERRMGRFKSAGHAQRFLSAFELIRQHFTPSKINSLPKNIETRCTRDLKAGGS</sequence>
<evidence type="ECO:0000259" key="2">
    <source>
        <dbReference type="Pfam" id="PF13610"/>
    </source>
</evidence>
<evidence type="ECO:0000256" key="1">
    <source>
        <dbReference type="SAM" id="MobiDB-lite"/>
    </source>
</evidence>
<dbReference type="EMBL" id="CADCWO010000186">
    <property type="protein sequence ID" value="CAA9583874.1"/>
    <property type="molecule type" value="Genomic_DNA"/>
</dbReference>
<evidence type="ECO:0000313" key="3">
    <source>
        <dbReference type="EMBL" id="CAA9583874.1"/>
    </source>
</evidence>
<dbReference type="InterPro" id="IPR032874">
    <property type="entry name" value="DDE_dom"/>
</dbReference>
<feature type="domain" description="DDE" evidence="2">
    <location>
        <begin position="2"/>
        <end position="96"/>
    </location>
</feature>
<dbReference type="AlphaFoldDB" id="A0A6J4VSQ2"/>
<organism evidence="3">
    <name type="scientific">uncultured Synechococcales cyanobacterium</name>
    <dbReference type="NCBI Taxonomy" id="1936017"/>
    <lineage>
        <taxon>Bacteria</taxon>
        <taxon>Bacillati</taxon>
        <taxon>Cyanobacteriota</taxon>
        <taxon>Cyanophyceae</taxon>
        <taxon>Synechococcales</taxon>
        <taxon>environmental samples</taxon>
    </lineage>
</organism>
<dbReference type="PANTHER" id="PTHR35528:SF3">
    <property type="entry name" value="BLL1675 PROTEIN"/>
    <property type="match status" value="1"/>
</dbReference>
<accession>A0A6J4VSQ2</accession>
<dbReference type="Pfam" id="PF13610">
    <property type="entry name" value="DDE_Tnp_IS240"/>
    <property type="match status" value="1"/>
</dbReference>
<proteinExistence type="predicted"/>
<gene>
    <name evidence="3" type="ORF">AVDCRST_MAG81-3474</name>
</gene>
<dbReference type="InterPro" id="IPR052183">
    <property type="entry name" value="IS_Transposase"/>
</dbReference>
<feature type="region of interest" description="Disordered" evidence="1">
    <location>
        <begin position="48"/>
        <end position="68"/>
    </location>
</feature>